<name>A0ABQ2HZ66_9PSEU</name>
<evidence type="ECO:0000256" key="1">
    <source>
        <dbReference type="SAM" id="Phobius"/>
    </source>
</evidence>
<sequence>MTWFWASLLALADRYSMWPLLVTIVAIAALGLGILALTKKNGVDAAIALVSLAVAPPTPFLSAGCR</sequence>
<keyword evidence="1" id="KW-1133">Transmembrane helix</keyword>
<feature type="transmembrane region" description="Helical" evidence="1">
    <location>
        <begin position="15"/>
        <end position="37"/>
    </location>
</feature>
<comment type="caution">
    <text evidence="2">The sequence shown here is derived from an EMBL/GenBank/DDBJ whole genome shotgun (WGS) entry which is preliminary data.</text>
</comment>
<dbReference type="RefSeq" id="WP_189155942.1">
    <property type="nucleotide sequence ID" value="NZ_BMNC01000004.1"/>
</dbReference>
<dbReference type="Proteomes" id="UP000597656">
    <property type="component" value="Unassembled WGS sequence"/>
</dbReference>
<keyword evidence="1" id="KW-0472">Membrane</keyword>
<accession>A0ABQ2HZ66</accession>
<gene>
    <name evidence="2" type="ORF">GCM10011609_36920</name>
</gene>
<proteinExistence type="predicted"/>
<reference evidence="3" key="1">
    <citation type="journal article" date="2019" name="Int. J. Syst. Evol. Microbiol.">
        <title>The Global Catalogue of Microorganisms (GCM) 10K type strain sequencing project: providing services to taxonomists for standard genome sequencing and annotation.</title>
        <authorList>
            <consortium name="The Broad Institute Genomics Platform"/>
            <consortium name="The Broad Institute Genome Sequencing Center for Infectious Disease"/>
            <person name="Wu L."/>
            <person name="Ma J."/>
        </authorList>
    </citation>
    <scope>NUCLEOTIDE SEQUENCE [LARGE SCALE GENOMIC DNA]</scope>
    <source>
        <strain evidence="3">CGMCC 4.7319</strain>
    </source>
</reference>
<evidence type="ECO:0000313" key="3">
    <source>
        <dbReference type="Proteomes" id="UP000597656"/>
    </source>
</evidence>
<keyword evidence="1" id="KW-0812">Transmembrane</keyword>
<keyword evidence="3" id="KW-1185">Reference proteome</keyword>
<evidence type="ECO:0000313" key="2">
    <source>
        <dbReference type="EMBL" id="GGM95926.1"/>
    </source>
</evidence>
<dbReference type="EMBL" id="BMNC01000004">
    <property type="protein sequence ID" value="GGM95926.1"/>
    <property type="molecule type" value="Genomic_DNA"/>
</dbReference>
<protein>
    <submittedName>
        <fullName evidence="2">Uncharacterized protein</fullName>
    </submittedName>
</protein>
<organism evidence="2 3">
    <name type="scientific">Lentzea pudingi</name>
    <dbReference type="NCBI Taxonomy" id="1789439"/>
    <lineage>
        <taxon>Bacteria</taxon>
        <taxon>Bacillati</taxon>
        <taxon>Actinomycetota</taxon>
        <taxon>Actinomycetes</taxon>
        <taxon>Pseudonocardiales</taxon>
        <taxon>Pseudonocardiaceae</taxon>
        <taxon>Lentzea</taxon>
    </lineage>
</organism>